<dbReference type="EMBL" id="LNYH01000125">
    <property type="protein sequence ID" value="KTD18517.1"/>
    <property type="molecule type" value="Genomic_DNA"/>
</dbReference>
<protein>
    <submittedName>
        <fullName evidence="1">Uncharacterized protein</fullName>
    </submittedName>
</protein>
<keyword evidence="2" id="KW-1185">Reference proteome</keyword>
<dbReference type="RefSeq" id="WP_058502454.1">
    <property type="nucleotide sequence ID" value="NZ_CAAAJA010000127.1"/>
</dbReference>
<comment type="caution">
    <text evidence="1">The sequence shown here is derived from an EMBL/GenBank/DDBJ whole genome shotgun (WGS) entry which is preliminary data.</text>
</comment>
<dbReference type="AlphaFoldDB" id="A0A0W0VEF6"/>
<proteinExistence type="predicted"/>
<evidence type="ECO:0000313" key="1">
    <source>
        <dbReference type="EMBL" id="KTD18517.1"/>
    </source>
</evidence>
<dbReference type="Proteomes" id="UP000054761">
    <property type="component" value="Unassembled WGS sequence"/>
</dbReference>
<reference evidence="1 2" key="1">
    <citation type="submission" date="2015-11" db="EMBL/GenBank/DDBJ databases">
        <title>Genomic analysis of 38 Legionella species identifies large and diverse effector repertoires.</title>
        <authorList>
            <person name="Burstein D."/>
            <person name="Amaro F."/>
            <person name="Zusman T."/>
            <person name="Lifshitz Z."/>
            <person name="Cohen O."/>
            <person name="Gilbert J.A."/>
            <person name="Pupko T."/>
            <person name="Shuman H.A."/>
            <person name="Segal G."/>
        </authorList>
    </citation>
    <scope>NUCLEOTIDE SEQUENCE [LARGE SCALE GENOMIC DNA]</scope>
    <source>
        <strain evidence="1 2">Bercovier 4</strain>
    </source>
</reference>
<dbReference type="PATRIC" id="fig|454.4.peg.2342"/>
<evidence type="ECO:0000313" key="2">
    <source>
        <dbReference type="Proteomes" id="UP000054761"/>
    </source>
</evidence>
<name>A0A0W0VEF6_9GAMM</name>
<accession>A0A0W0VEF6</accession>
<sequence>MPLIQAWVEIPTTDSNFHENNILPKDGRFNLQIIGGFDGKSSPQFSLHNTYRAIETNNFTKQTSNGGYVYVLEVDMWRGLMDSDTPVKR</sequence>
<organism evidence="1 2">
    <name type="scientific">Legionella israelensis</name>
    <dbReference type="NCBI Taxonomy" id="454"/>
    <lineage>
        <taxon>Bacteria</taxon>
        <taxon>Pseudomonadati</taxon>
        <taxon>Pseudomonadota</taxon>
        <taxon>Gammaproteobacteria</taxon>
        <taxon>Legionellales</taxon>
        <taxon>Legionellaceae</taxon>
        <taxon>Legionella</taxon>
    </lineage>
</organism>
<gene>
    <name evidence="1" type="ORF">Lisr_2146</name>
</gene>
<dbReference type="STRING" id="454.Lisr_2146"/>